<reference evidence="1" key="1">
    <citation type="submission" date="2020-05" db="EMBL/GenBank/DDBJ databases">
        <title>Sulfur intermediates as new biogeochemical hubs in an aquatic model microbial ecosystem.</title>
        <authorList>
            <person name="Vigneron A."/>
        </authorList>
    </citation>
    <scope>NUCLEOTIDE SEQUENCE</scope>
    <source>
        <strain evidence="1">Bin.250</strain>
    </source>
</reference>
<dbReference type="Proteomes" id="UP000754644">
    <property type="component" value="Unassembled WGS sequence"/>
</dbReference>
<protein>
    <submittedName>
        <fullName evidence="1">Carboxymuconolactone decarboxylase family protein</fullName>
    </submittedName>
</protein>
<gene>
    <name evidence="1" type="ORF">HQ497_10180</name>
</gene>
<evidence type="ECO:0000313" key="2">
    <source>
        <dbReference type="Proteomes" id="UP000754644"/>
    </source>
</evidence>
<name>A0A972VWS1_9GAMM</name>
<dbReference type="Gene3D" id="1.20.1290.10">
    <property type="entry name" value="AhpD-like"/>
    <property type="match status" value="1"/>
</dbReference>
<dbReference type="PANTHER" id="PTHR34846:SF11">
    <property type="entry name" value="4-CARBOXYMUCONOLACTONE DECARBOXYLASE FAMILY PROTEIN (AFU_ORTHOLOGUE AFUA_6G11590)"/>
    <property type="match status" value="1"/>
</dbReference>
<dbReference type="InterPro" id="IPR029032">
    <property type="entry name" value="AhpD-like"/>
</dbReference>
<dbReference type="SUPFAM" id="SSF69118">
    <property type="entry name" value="AhpD-like"/>
    <property type="match status" value="1"/>
</dbReference>
<dbReference type="EMBL" id="JABMOJ010000381">
    <property type="protein sequence ID" value="NQV65719.1"/>
    <property type="molecule type" value="Genomic_DNA"/>
</dbReference>
<evidence type="ECO:0000313" key="1">
    <source>
        <dbReference type="EMBL" id="NQV65719.1"/>
    </source>
</evidence>
<comment type="caution">
    <text evidence="1">The sequence shown here is derived from an EMBL/GenBank/DDBJ whole genome shotgun (WGS) entry which is preliminary data.</text>
</comment>
<accession>A0A972VWS1</accession>
<dbReference type="AlphaFoldDB" id="A0A972VWS1"/>
<proteinExistence type="predicted"/>
<organism evidence="1 2">
    <name type="scientific">SAR86 cluster bacterium</name>
    <dbReference type="NCBI Taxonomy" id="2030880"/>
    <lineage>
        <taxon>Bacteria</taxon>
        <taxon>Pseudomonadati</taxon>
        <taxon>Pseudomonadota</taxon>
        <taxon>Gammaproteobacteria</taxon>
        <taxon>SAR86 cluster</taxon>
    </lineage>
</organism>
<sequence length="189" mass="21253">MSRLTRRSYADFSDEEKVLFDKIAKGRQGVADGHIGGPFDVWVLSPEMGNRLNGLGGMFRFRTAVNRRYIELAILMIGADWQAQFEWYAHEPMARQAGLPDHVIAAIKTGQMPVFDDTGDRLTYAVCHELQTQRHVNTATFTAAVELFGERGVAEIINVAGFYTMVCMSLNTFEVDLPEGAEYPFPRNQ</sequence>
<dbReference type="PANTHER" id="PTHR34846">
    <property type="entry name" value="4-CARBOXYMUCONOLACTONE DECARBOXYLASE FAMILY PROTEIN (AFU_ORTHOLOGUE AFUA_6G11590)"/>
    <property type="match status" value="1"/>
</dbReference>